<keyword evidence="3" id="KW-1185">Reference proteome</keyword>
<feature type="compositionally biased region" description="Polar residues" evidence="1">
    <location>
        <begin position="9"/>
        <end position="19"/>
    </location>
</feature>
<dbReference type="GO" id="GO:0007059">
    <property type="term" value="P:chromosome segregation"/>
    <property type="evidence" value="ECO:0007669"/>
    <property type="project" value="InterPro"/>
</dbReference>
<feature type="region of interest" description="Disordered" evidence="1">
    <location>
        <begin position="1"/>
        <end position="27"/>
    </location>
</feature>
<gene>
    <name evidence="2" type="ORF">CBYS24578_00004893</name>
</gene>
<dbReference type="Proteomes" id="UP000754883">
    <property type="component" value="Unassembled WGS sequence"/>
</dbReference>
<protein>
    <recommendedName>
        <fullName evidence="4">CHL4-domain-containing protein</fullName>
    </recommendedName>
</protein>
<evidence type="ECO:0008006" key="4">
    <source>
        <dbReference type="Google" id="ProtNLM"/>
    </source>
</evidence>
<evidence type="ECO:0000313" key="3">
    <source>
        <dbReference type="Proteomes" id="UP000754883"/>
    </source>
</evidence>
<sequence>MAASIVASKCNQGTSNRCPSNGDGPARFLSRGCPEAFQVFPKLIGTKAHYGEDESAFPNSTPFLRARTSEEEEEEEDDDEDSEDIYPPARTIEDLRQLYEDMRQQKGSKRDVVSRILEGDWRHGLTLYQLAMADFAYLDEHPTSQKWNAYQILPLQKPSHTEDEQLLKVDKESLQAPRFHPSTFLQNLQDQVLPDVKAHYHFHRLQEFPLLLLRIFVIDSPYNSALALSSLDQSGTVTNFDASRTIYLAFPDGSPSLYTTKSQGTGSAGTGESKSLQNLIIDGVPKALSRPMERYTVKSTSITTRNLAALLDMKGPGRGNAAGGGWSIYADEKNKQSPLDAILPTPPGSREQSASTSSRKRGAPLTQSQRDRKRARAAAQSRFGDSASISDGKGIERFEVVLQDPFPATSRNRTALEANQEEVSEDGEAQSRPNHRRSKVESVLQQAVQDIDDVDDVNEVDTSFSHWTPMLKVTFSGPHVFAGIRQLVEAGIIDGKRMPGWMTGEETVTKGAVQRGRIRGQKGSGL</sequence>
<comment type="caution">
    <text evidence="2">The sequence shown here is derived from an EMBL/GenBank/DDBJ whole genome shotgun (WGS) entry which is preliminary data.</text>
</comment>
<dbReference type="EMBL" id="CABFNO020001301">
    <property type="protein sequence ID" value="CAG9979431.1"/>
    <property type="molecule type" value="Genomic_DNA"/>
</dbReference>
<name>A0A9N9U8P6_9HYPO</name>
<dbReference type="Gene3D" id="3.10.20.720">
    <property type="match status" value="1"/>
</dbReference>
<accession>A0A9N9U8P6</accession>
<evidence type="ECO:0000313" key="2">
    <source>
        <dbReference type="EMBL" id="CAG9979431.1"/>
    </source>
</evidence>
<organism evidence="2 3">
    <name type="scientific">Clonostachys byssicola</name>
    <dbReference type="NCBI Taxonomy" id="160290"/>
    <lineage>
        <taxon>Eukaryota</taxon>
        <taxon>Fungi</taxon>
        <taxon>Dikarya</taxon>
        <taxon>Ascomycota</taxon>
        <taxon>Pezizomycotina</taxon>
        <taxon>Sordariomycetes</taxon>
        <taxon>Hypocreomycetidae</taxon>
        <taxon>Hypocreales</taxon>
        <taxon>Bionectriaceae</taxon>
        <taxon>Clonostachys</taxon>
    </lineage>
</organism>
<feature type="compositionally biased region" description="Acidic residues" evidence="1">
    <location>
        <begin position="70"/>
        <end position="84"/>
    </location>
</feature>
<reference evidence="3" key="1">
    <citation type="submission" date="2019-06" db="EMBL/GenBank/DDBJ databases">
        <authorList>
            <person name="Broberg M."/>
        </authorList>
    </citation>
    <scope>NUCLEOTIDE SEQUENCE [LARGE SCALE GENOMIC DNA]</scope>
</reference>
<dbReference type="GO" id="GO:0034080">
    <property type="term" value="P:CENP-A containing chromatin assembly"/>
    <property type="evidence" value="ECO:0007669"/>
    <property type="project" value="InterPro"/>
</dbReference>
<dbReference type="AlphaFoldDB" id="A0A9N9U8P6"/>
<proteinExistence type="predicted"/>
<feature type="region of interest" description="Disordered" evidence="1">
    <location>
        <begin position="409"/>
        <end position="440"/>
    </location>
</feature>
<feature type="region of interest" description="Disordered" evidence="1">
    <location>
        <begin position="51"/>
        <end position="86"/>
    </location>
</feature>
<evidence type="ECO:0000256" key="1">
    <source>
        <dbReference type="SAM" id="MobiDB-lite"/>
    </source>
</evidence>
<reference evidence="2 3" key="2">
    <citation type="submission" date="2021-10" db="EMBL/GenBank/DDBJ databases">
        <authorList>
            <person name="Piombo E."/>
        </authorList>
    </citation>
    <scope>NUCLEOTIDE SEQUENCE [LARGE SCALE GENOMIC DNA]</scope>
</reference>
<dbReference type="InterPro" id="IPR007902">
    <property type="entry name" value="Chl4/mis15/CENP-N"/>
</dbReference>
<dbReference type="OrthoDB" id="6585699at2759"/>
<dbReference type="Pfam" id="PF05238">
    <property type="entry name" value="CENP-N"/>
    <property type="match status" value="1"/>
</dbReference>
<feature type="region of interest" description="Disordered" evidence="1">
    <location>
        <begin position="338"/>
        <end position="390"/>
    </location>
</feature>
<feature type="compositionally biased region" description="Acidic residues" evidence="1">
    <location>
        <begin position="419"/>
        <end position="428"/>
    </location>
</feature>